<reference evidence="2 3" key="1">
    <citation type="journal article" date="2001" name="Proc. Natl. Acad. Sci. U.S.A.">
        <title>Nucleotide sequence and predicted functions of the entire Sinorhizobium meliloti pSymA megaplasmid.</title>
        <authorList>
            <person name="Barnett M.J."/>
            <person name="Fisher R.F."/>
            <person name="Jones T."/>
            <person name="Komp C."/>
            <person name="Abola A.P."/>
            <person name="Barloy-Hubler F."/>
            <person name="Bowser L."/>
            <person name="Capela D."/>
            <person name="Galibert F."/>
            <person name="Gouzy J."/>
            <person name="Gurjal M."/>
            <person name="Hong A."/>
            <person name="Huizar L."/>
            <person name="Hyman R.W."/>
            <person name="Kahn D."/>
            <person name="Kahn M.L."/>
            <person name="Kalman S."/>
            <person name="Keating D.H."/>
            <person name="Palm C."/>
            <person name="Peck M.C."/>
            <person name="Surzycki R."/>
            <person name="Wells D.H."/>
            <person name="Yeh K.-C."/>
            <person name="Davis R.W."/>
            <person name="Federspiel N.A."/>
            <person name="Long S.R."/>
        </authorList>
    </citation>
    <scope>NUCLEOTIDE SEQUENCE [LARGE SCALE GENOMIC DNA]</scope>
    <source>
        <strain evidence="2 3">1021</strain>
        <plasmid evidence="3">Plasmid pSymA</plasmid>
    </source>
</reference>
<geneLocation type="plasmid" evidence="2 3">
    <name>pSymA</name>
</geneLocation>
<name>Q92Z99_RHIME</name>
<evidence type="ECO:0000256" key="1">
    <source>
        <dbReference type="SAM" id="MobiDB-lite"/>
    </source>
</evidence>
<organism evidence="2 3">
    <name type="scientific">Rhizobium meliloti (strain 1021)</name>
    <name type="common">Ensifer meliloti</name>
    <name type="synonym">Sinorhizobium meliloti</name>
    <dbReference type="NCBI Taxonomy" id="266834"/>
    <lineage>
        <taxon>Bacteria</taxon>
        <taxon>Pseudomonadati</taxon>
        <taxon>Pseudomonadota</taxon>
        <taxon>Alphaproteobacteria</taxon>
        <taxon>Hyphomicrobiales</taxon>
        <taxon>Rhizobiaceae</taxon>
        <taxon>Sinorhizobium/Ensifer group</taxon>
        <taxon>Sinorhizobium</taxon>
    </lineage>
</organism>
<sequence length="169" mass="17660">MPRIVKVPLKTATSMSVSSIPGSSQVISHLLSVSAKSTAGATSNSDSRGTRRMRAEAKGRCHRFGAKSSNSRSISDLRLSKGSQDSARRSTSFSSDLMGSLLAGSAMAGVLLQSGGSRLVSPRVAYGRGRKPVWPTSTGASPPAATPDEIIKTPCCGSLIDWRQRPGDL</sequence>
<reference evidence="3" key="2">
    <citation type="journal article" date="2001" name="Science">
        <title>The composite genome of the legume symbiont Sinorhizobium meliloti.</title>
        <authorList>
            <person name="Galibert F."/>
            <person name="Finan T.M."/>
            <person name="Long S.R."/>
            <person name="Puehler A."/>
            <person name="Abola P."/>
            <person name="Ampe F."/>
            <person name="Barloy-Hubler F."/>
            <person name="Barnett M.J."/>
            <person name="Becker A."/>
            <person name="Boistard P."/>
            <person name="Bothe G."/>
            <person name="Boutry M."/>
            <person name="Bowser L."/>
            <person name="Buhrmester J."/>
            <person name="Cadieu E."/>
            <person name="Capela D."/>
            <person name="Chain P."/>
            <person name="Cowie A."/>
            <person name="Davis R.W."/>
            <person name="Dreano S."/>
            <person name="Federspiel N.A."/>
            <person name="Fisher R.F."/>
            <person name="Gloux S."/>
            <person name="Godrie T."/>
            <person name="Goffeau A."/>
            <person name="Golding B."/>
            <person name="Gouzy J."/>
            <person name="Gurjal M."/>
            <person name="Hernandez-Lucas I."/>
            <person name="Hong A."/>
            <person name="Huizar L."/>
            <person name="Hyman R.W."/>
            <person name="Jones T."/>
            <person name="Kahn D."/>
            <person name="Kahn M.L."/>
            <person name="Kalman S."/>
            <person name="Keating D.H."/>
            <person name="Kiss E."/>
            <person name="Komp C."/>
            <person name="Lelaure V."/>
            <person name="Masuy D."/>
            <person name="Palm C."/>
            <person name="Peck M.C."/>
            <person name="Pohl T.M."/>
            <person name="Portetelle D."/>
            <person name="Purnelle B."/>
            <person name="Ramsperger U."/>
            <person name="Surzycki R."/>
            <person name="Thebault P."/>
            <person name="Vandenbol M."/>
            <person name="Vorhoelter F.J."/>
            <person name="Weidner S."/>
            <person name="Wells D.H."/>
            <person name="Wong K."/>
            <person name="Yeh K.-C."/>
            <person name="Batut J."/>
        </authorList>
    </citation>
    <scope>NUCLEOTIDE SEQUENCE [LARGE SCALE GENOMIC DNA]</scope>
    <source>
        <strain evidence="3">1021</strain>
        <plasmid evidence="3">Plasmid pSymA</plasmid>
    </source>
</reference>
<evidence type="ECO:0000313" key="2">
    <source>
        <dbReference type="EMBL" id="AAK65250.1"/>
    </source>
</evidence>
<dbReference type="EnsemblBacteria" id="AAK65250">
    <property type="protein sequence ID" value="AAK65250"/>
    <property type="gene ID" value="SMa1092"/>
</dbReference>
<accession>Q92Z99</accession>
<protein>
    <submittedName>
        <fullName evidence="2">Uncharacterized protein</fullName>
    </submittedName>
</protein>
<gene>
    <name evidence="2" type="ORF">SMa1092</name>
</gene>
<dbReference type="EMBL" id="AE006469">
    <property type="protein sequence ID" value="AAK65250.1"/>
    <property type="molecule type" value="Genomic_DNA"/>
</dbReference>
<keyword evidence="3" id="KW-1185">Reference proteome</keyword>
<proteinExistence type="predicted"/>
<dbReference type="HOGENOM" id="CLU_1577262_0_0_5"/>
<evidence type="ECO:0000313" key="3">
    <source>
        <dbReference type="Proteomes" id="UP000001976"/>
    </source>
</evidence>
<dbReference type="PIR" id="H95335">
    <property type="entry name" value="H95335"/>
</dbReference>
<feature type="region of interest" description="Disordered" evidence="1">
    <location>
        <begin position="59"/>
        <end position="91"/>
    </location>
</feature>
<feature type="compositionally biased region" description="Polar residues" evidence="1">
    <location>
        <begin position="81"/>
        <end position="91"/>
    </location>
</feature>
<dbReference type="AlphaFoldDB" id="Q92Z99"/>
<keyword evidence="2" id="KW-0614">Plasmid</keyword>
<dbReference type="Proteomes" id="UP000001976">
    <property type="component" value="Plasmid pSymA"/>
</dbReference>
<dbReference type="KEGG" id="sme:SMa1092"/>